<dbReference type="EMBL" id="JEMC01003957">
    <property type="protein sequence ID" value="KYF77139.1"/>
    <property type="molecule type" value="Genomic_DNA"/>
</dbReference>
<reference evidence="4 5" key="1">
    <citation type="submission" date="2014-02" db="EMBL/GenBank/DDBJ databases">
        <title>The small core and large imbalanced accessory genome model reveals a collaborative survival strategy of Sorangium cellulosum strains in nature.</title>
        <authorList>
            <person name="Han K."/>
            <person name="Peng R."/>
            <person name="Blom J."/>
            <person name="Li Y.-Z."/>
        </authorList>
    </citation>
    <scope>NUCLEOTIDE SEQUENCE [LARGE SCALE GENOMIC DNA]</scope>
    <source>
        <strain evidence="4 5">So0149</strain>
    </source>
</reference>
<dbReference type="Pfam" id="PF00072">
    <property type="entry name" value="Response_reg"/>
    <property type="match status" value="1"/>
</dbReference>
<name>A0A150SY11_SORCE</name>
<organism evidence="4 5">
    <name type="scientific">Sorangium cellulosum</name>
    <name type="common">Polyangium cellulosum</name>
    <dbReference type="NCBI Taxonomy" id="56"/>
    <lineage>
        <taxon>Bacteria</taxon>
        <taxon>Pseudomonadati</taxon>
        <taxon>Myxococcota</taxon>
        <taxon>Polyangia</taxon>
        <taxon>Polyangiales</taxon>
        <taxon>Polyangiaceae</taxon>
        <taxon>Sorangium</taxon>
    </lineage>
</organism>
<sequence>MRVTVLLVDDDASSRMVLATLLEDEGFQVDLAGSFAEAGRMLAAEGAAYDLALLDQNLGDGLGTDLLPALRARLPAAKAVLLSGIGADDLGGAPAPDAVLAKGIGFPELLERLRRLVG</sequence>
<dbReference type="InterPro" id="IPR011006">
    <property type="entry name" value="CheY-like_superfamily"/>
</dbReference>
<evidence type="ECO:0000256" key="1">
    <source>
        <dbReference type="ARBA" id="ARBA00022553"/>
    </source>
</evidence>
<feature type="modified residue" description="4-aspartylphosphate" evidence="2">
    <location>
        <position position="55"/>
    </location>
</feature>
<accession>A0A150SY11</accession>
<dbReference type="PANTHER" id="PTHR44591">
    <property type="entry name" value="STRESS RESPONSE REGULATOR PROTEIN 1"/>
    <property type="match status" value="1"/>
</dbReference>
<dbReference type="SMART" id="SM00448">
    <property type="entry name" value="REC"/>
    <property type="match status" value="1"/>
</dbReference>
<evidence type="ECO:0000259" key="3">
    <source>
        <dbReference type="PROSITE" id="PS50110"/>
    </source>
</evidence>
<keyword evidence="1 2" id="KW-0597">Phosphoprotein</keyword>
<proteinExistence type="predicted"/>
<gene>
    <name evidence="4" type="ORF">BE18_35910</name>
</gene>
<evidence type="ECO:0000313" key="5">
    <source>
        <dbReference type="Proteomes" id="UP000075515"/>
    </source>
</evidence>
<dbReference type="AlphaFoldDB" id="A0A150SY11"/>
<evidence type="ECO:0000313" key="4">
    <source>
        <dbReference type="EMBL" id="KYF77139.1"/>
    </source>
</evidence>
<dbReference type="InterPro" id="IPR001789">
    <property type="entry name" value="Sig_transdc_resp-reg_receiver"/>
</dbReference>
<evidence type="ECO:0000256" key="2">
    <source>
        <dbReference type="PROSITE-ProRule" id="PRU00169"/>
    </source>
</evidence>
<protein>
    <recommendedName>
        <fullName evidence="3">Response regulatory domain-containing protein</fullName>
    </recommendedName>
</protein>
<dbReference type="Proteomes" id="UP000075515">
    <property type="component" value="Unassembled WGS sequence"/>
</dbReference>
<dbReference type="PROSITE" id="PS50110">
    <property type="entry name" value="RESPONSE_REGULATORY"/>
    <property type="match status" value="1"/>
</dbReference>
<dbReference type="GO" id="GO:0000160">
    <property type="term" value="P:phosphorelay signal transduction system"/>
    <property type="evidence" value="ECO:0007669"/>
    <property type="project" value="InterPro"/>
</dbReference>
<dbReference type="Gene3D" id="3.40.50.2300">
    <property type="match status" value="1"/>
</dbReference>
<dbReference type="SUPFAM" id="SSF52172">
    <property type="entry name" value="CheY-like"/>
    <property type="match status" value="1"/>
</dbReference>
<dbReference type="PANTHER" id="PTHR44591:SF3">
    <property type="entry name" value="RESPONSE REGULATORY DOMAIN-CONTAINING PROTEIN"/>
    <property type="match status" value="1"/>
</dbReference>
<comment type="caution">
    <text evidence="4">The sequence shown here is derived from an EMBL/GenBank/DDBJ whole genome shotgun (WGS) entry which is preliminary data.</text>
</comment>
<dbReference type="InterPro" id="IPR050595">
    <property type="entry name" value="Bact_response_regulator"/>
</dbReference>
<feature type="domain" description="Response regulatory" evidence="3">
    <location>
        <begin position="4"/>
        <end position="117"/>
    </location>
</feature>